<gene>
    <name evidence="2" type="ORF">VSH64_17215</name>
</gene>
<dbReference type="InterPro" id="IPR001387">
    <property type="entry name" value="Cro/C1-type_HTH"/>
</dbReference>
<organism evidence="2 3">
    <name type="scientific">Amycolatopsis rhabdoformis</name>
    <dbReference type="NCBI Taxonomy" id="1448059"/>
    <lineage>
        <taxon>Bacteria</taxon>
        <taxon>Bacillati</taxon>
        <taxon>Actinomycetota</taxon>
        <taxon>Actinomycetes</taxon>
        <taxon>Pseudonocardiales</taxon>
        <taxon>Pseudonocardiaceae</taxon>
        <taxon>Amycolatopsis</taxon>
    </lineage>
</organism>
<evidence type="ECO:0000313" key="2">
    <source>
        <dbReference type="EMBL" id="WSE33825.1"/>
    </source>
</evidence>
<reference evidence="2 3" key="1">
    <citation type="journal article" date="2015" name="Int. J. Syst. Evol. Microbiol.">
        <title>Amycolatopsis rhabdoformis sp. nov., an actinomycete isolated from a tropical forest soil.</title>
        <authorList>
            <person name="Souza W.R."/>
            <person name="Silva R.E."/>
            <person name="Goodfellow M."/>
            <person name="Busarakam K."/>
            <person name="Figueiro F.S."/>
            <person name="Ferreira D."/>
            <person name="Rodrigues-Filho E."/>
            <person name="Moraes L.A.B."/>
            <person name="Zucchi T.D."/>
        </authorList>
    </citation>
    <scope>NUCLEOTIDE SEQUENCE [LARGE SCALE GENOMIC DNA]</scope>
    <source>
        <strain evidence="2 3">NCIMB 14900</strain>
    </source>
</reference>
<protein>
    <submittedName>
        <fullName evidence="2">Helix-turn-helix transcriptional regulator</fullName>
    </submittedName>
</protein>
<name>A0ABZ1IH77_9PSEU</name>
<evidence type="ECO:0000256" key="1">
    <source>
        <dbReference type="SAM" id="MobiDB-lite"/>
    </source>
</evidence>
<dbReference type="InterPro" id="IPR010982">
    <property type="entry name" value="Lambda_DNA-bd_dom_sf"/>
</dbReference>
<accession>A0ABZ1IH77</accession>
<dbReference type="Proteomes" id="UP001330812">
    <property type="component" value="Chromosome"/>
</dbReference>
<sequence length="166" mass="18150">MTGTPDNGDAVGGDTVDGPEPGADAETSFAERLAHLIATVHPPDRKPYSYREIAQGVADLTGVSMSATHVQQLAVGARRDPKRSHIQALARFFGVPVTYFFDDDVAERVDGQIADVVAWRDTGARDLAQRAMRLSERDRDTVSALVDQLNSYDAGRERSRRGRKPE</sequence>
<dbReference type="Gene3D" id="1.10.260.40">
    <property type="entry name" value="lambda repressor-like DNA-binding domains"/>
    <property type="match status" value="1"/>
</dbReference>
<dbReference type="EMBL" id="CP142149">
    <property type="protein sequence ID" value="WSE33825.1"/>
    <property type="molecule type" value="Genomic_DNA"/>
</dbReference>
<evidence type="ECO:0000313" key="3">
    <source>
        <dbReference type="Proteomes" id="UP001330812"/>
    </source>
</evidence>
<feature type="region of interest" description="Disordered" evidence="1">
    <location>
        <begin position="1"/>
        <end position="27"/>
    </location>
</feature>
<dbReference type="CDD" id="cd00093">
    <property type="entry name" value="HTH_XRE"/>
    <property type="match status" value="1"/>
</dbReference>
<proteinExistence type="predicted"/>
<dbReference type="RefSeq" id="WP_326836624.1">
    <property type="nucleotide sequence ID" value="NZ_CP142149.1"/>
</dbReference>
<keyword evidence="3" id="KW-1185">Reference proteome</keyword>